<proteinExistence type="predicted"/>
<protein>
    <submittedName>
        <fullName evidence="1">Peptide ABC transporter permease</fullName>
    </submittedName>
</protein>
<comment type="caution">
    <text evidence="1">The sequence shown here is derived from an EMBL/GenBank/DDBJ whole genome shotgun (WGS) entry which is preliminary data.</text>
</comment>
<evidence type="ECO:0000313" key="2">
    <source>
        <dbReference type="Proteomes" id="UP000233375"/>
    </source>
</evidence>
<accession>A0A2N0YYZ1</accession>
<sequence>MAIHYHCRHCSVNMGTLETESVDISRLGIHLLTDEDRVEMVNYSEDGHVHIKSICEDCYESLTKNPNFYENNYLIH</sequence>
<reference evidence="1 2" key="1">
    <citation type="journal article" date="2003" name="Int. J. Syst. Evol. Microbiol.">
        <title>Bacillus nealsonii sp. nov., isolated from a spacecraft-assembly facility, whose spores are gamma-radiation resistant.</title>
        <authorList>
            <person name="Venkateswaran K."/>
            <person name="Kempf M."/>
            <person name="Chen F."/>
            <person name="Satomi M."/>
            <person name="Nicholson W."/>
            <person name="Kern R."/>
        </authorList>
    </citation>
    <scope>NUCLEOTIDE SEQUENCE [LARGE SCALE GENOMIC DNA]</scope>
    <source>
        <strain evidence="1 2">FO-92</strain>
    </source>
</reference>
<keyword evidence="2" id="KW-1185">Reference proteome</keyword>
<gene>
    <name evidence="1" type="ORF">CWS01_17010</name>
</gene>
<dbReference type="InterPro" id="IPR020115">
    <property type="entry name" value="Fin"/>
</dbReference>
<dbReference type="GO" id="GO:0010468">
    <property type="term" value="P:regulation of gene expression"/>
    <property type="evidence" value="ECO:0007669"/>
    <property type="project" value="InterPro"/>
</dbReference>
<dbReference type="EMBL" id="PISE01000041">
    <property type="protein sequence ID" value="PKG22478.1"/>
    <property type="molecule type" value="Genomic_DNA"/>
</dbReference>
<dbReference type="OrthoDB" id="2084556at2"/>
<dbReference type="AlphaFoldDB" id="A0A2N0YYZ1"/>
<name>A0A2N0YYZ1_9BACI</name>
<dbReference type="Proteomes" id="UP000233375">
    <property type="component" value="Unassembled WGS sequence"/>
</dbReference>
<dbReference type="RefSeq" id="WP_101178375.1">
    <property type="nucleotide sequence ID" value="NZ_PISE01000041.1"/>
</dbReference>
<dbReference type="Pfam" id="PF10955">
    <property type="entry name" value="Fin"/>
    <property type="match status" value="1"/>
</dbReference>
<evidence type="ECO:0000313" key="1">
    <source>
        <dbReference type="EMBL" id="PKG22478.1"/>
    </source>
</evidence>
<organism evidence="1 2">
    <name type="scientific">Niallia nealsonii</name>
    <dbReference type="NCBI Taxonomy" id="115979"/>
    <lineage>
        <taxon>Bacteria</taxon>
        <taxon>Bacillati</taxon>
        <taxon>Bacillota</taxon>
        <taxon>Bacilli</taxon>
        <taxon>Bacillales</taxon>
        <taxon>Bacillaceae</taxon>
        <taxon>Niallia</taxon>
    </lineage>
</organism>